<keyword evidence="4" id="KW-0498">Mitosis</keyword>
<keyword evidence="6" id="KW-0539">Nucleus</keyword>
<dbReference type="GO" id="GO:0051301">
    <property type="term" value="P:cell division"/>
    <property type="evidence" value="ECO:0007669"/>
    <property type="project" value="UniProtKB-KW"/>
</dbReference>
<protein>
    <recommendedName>
        <fullName evidence="8">Cohesin loading complex subunit SCC4 homolog</fullName>
    </recommendedName>
</protein>
<evidence type="ECO:0000256" key="4">
    <source>
        <dbReference type="ARBA" id="ARBA00022776"/>
    </source>
</evidence>
<feature type="non-terminal residue" evidence="9">
    <location>
        <position position="181"/>
    </location>
</feature>
<dbReference type="GO" id="GO:0007059">
    <property type="term" value="P:chromosome segregation"/>
    <property type="evidence" value="ECO:0007669"/>
    <property type="project" value="UniProtKB-KW"/>
</dbReference>
<evidence type="ECO:0000256" key="7">
    <source>
        <dbReference type="ARBA" id="ARBA00023306"/>
    </source>
</evidence>
<dbReference type="GO" id="GO:0007064">
    <property type="term" value="P:mitotic sister chromatid cohesion"/>
    <property type="evidence" value="ECO:0007669"/>
    <property type="project" value="InterPro"/>
</dbReference>
<proteinExistence type="inferred from homology"/>
<accession>A0A4U1EAH7</accession>
<dbReference type="InterPro" id="IPR019440">
    <property type="entry name" value="MAU2"/>
</dbReference>
<evidence type="ECO:0000256" key="5">
    <source>
        <dbReference type="ARBA" id="ARBA00022829"/>
    </source>
</evidence>
<evidence type="ECO:0000256" key="2">
    <source>
        <dbReference type="ARBA" id="ARBA00008585"/>
    </source>
</evidence>
<evidence type="ECO:0000256" key="8">
    <source>
        <dbReference type="ARBA" id="ARBA00030523"/>
    </source>
</evidence>
<dbReference type="EMBL" id="RWIC01018550">
    <property type="protein sequence ID" value="TKC33202.1"/>
    <property type="molecule type" value="Genomic_DNA"/>
</dbReference>
<dbReference type="Proteomes" id="UP000308365">
    <property type="component" value="Unassembled WGS sequence"/>
</dbReference>
<keyword evidence="3" id="KW-0132">Cell division</keyword>
<dbReference type="AlphaFoldDB" id="A0A4U1EAH7"/>
<comment type="similarity">
    <text evidence="2">Belongs to the SCC4/mau-2 family.</text>
</comment>
<keyword evidence="7" id="KW-0131">Cell cycle</keyword>
<gene>
    <name evidence="9" type="ORF">EI555_000175</name>
</gene>
<dbReference type="Pfam" id="PF10345">
    <property type="entry name" value="Cohesin_load"/>
    <property type="match status" value="1"/>
</dbReference>
<evidence type="ECO:0000256" key="1">
    <source>
        <dbReference type="ARBA" id="ARBA00004642"/>
    </source>
</evidence>
<dbReference type="GO" id="GO:0005654">
    <property type="term" value="C:nucleoplasm"/>
    <property type="evidence" value="ECO:0007669"/>
    <property type="project" value="UniProtKB-SubCell"/>
</dbReference>
<reference evidence="10" key="1">
    <citation type="journal article" date="2019" name="IScience">
        <title>Narwhal Genome Reveals Long-Term Low Genetic Diversity despite Current Large Abundance Size.</title>
        <authorList>
            <person name="Westbury M.V."/>
            <person name="Petersen B."/>
            <person name="Garde E."/>
            <person name="Heide-Jorgensen M.P."/>
            <person name="Lorenzen E.D."/>
        </authorList>
    </citation>
    <scope>NUCLEOTIDE SEQUENCE [LARGE SCALE GENOMIC DNA]</scope>
</reference>
<feature type="non-terminal residue" evidence="9">
    <location>
        <position position="1"/>
    </location>
</feature>
<comment type="subcellular location">
    <subcellularLocation>
        <location evidence="1">Nucleus</location>
        <location evidence="1">Nucleoplasm</location>
    </subcellularLocation>
</comment>
<organism evidence="9 10">
    <name type="scientific">Monodon monoceros</name>
    <name type="common">Narwhal</name>
    <name type="synonym">Ceratodon monodon</name>
    <dbReference type="NCBI Taxonomy" id="40151"/>
    <lineage>
        <taxon>Eukaryota</taxon>
        <taxon>Metazoa</taxon>
        <taxon>Chordata</taxon>
        <taxon>Craniata</taxon>
        <taxon>Vertebrata</taxon>
        <taxon>Euteleostomi</taxon>
        <taxon>Mammalia</taxon>
        <taxon>Eutheria</taxon>
        <taxon>Laurasiatheria</taxon>
        <taxon>Artiodactyla</taxon>
        <taxon>Whippomorpha</taxon>
        <taxon>Cetacea</taxon>
        <taxon>Odontoceti</taxon>
        <taxon>Monodontidae</taxon>
        <taxon>Monodon</taxon>
    </lineage>
</organism>
<keyword evidence="5" id="KW-0159">Chromosome partition</keyword>
<comment type="caution">
    <text evidence="9">The sequence shown here is derived from an EMBL/GenBank/DDBJ whole genome shotgun (WGS) entry which is preliminary data.</text>
</comment>
<evidence type="ECO:0000256" key="3">
    <source>
        <dbReference type="ARBA" id="ARBA00022618"/>
    </source>
</evidence>
<evidence type="ECO:0000313" key="9">
    <source>
        <dbReference type="EMBL" id="TKC33202.1"/>
    </source>
</evidence>
<evidence type="ECO:0000313" key="10">
    <source>
        <dbReference type="Proteomes" id="UP000308365"/>
    </source>
</evidence>
<evidence type="ECO:0000256" key="6">
    <source>
        <dbReference type="ARBA" id="ARBA00023242"/>
    </source>
</evidence>
<sequence length="181" mass="20146">QKRPKDQEDLVSACDLLGVEAENPPGGYPLPGCWSGKEREAVPEAAVAVHPHHLHTAPEKTVPSNHANLFHWLPKEHMCLLVYLVTVIHSMQAGYLEKVQKSRDKTLIPILSSFQVILLEHIITCRLVTGHKATALQEISQHTLPGLYCVSVNCMDSAKAQFTTALRLTSHQELWAFMVTN</sequence>
<name>A0A4U1EAH7_MONMO</name>
<dbReference type="PANTHER" id="PTHR21394">
    <property type="entry name" value="MAU2 CHROMATID COHESION FACTOR HOMOLOG"/>
    <property type="match status" value="1"/>
</dbReference>